<evidence type="ECO:0000313" key="1">
    <source>
        <dbReference type="EMBL" id="QPO17158.1"/>
    </source>
</evidence>
<dbReference type="EMBL" id="MW314850">
    <property type="protein sequence ID" value="QPO17158.1"/>
    <property type="molecule type" value="Genomic_DNA"/>
</dbReference>
<organism evidence="1 2">
    <name type="scientific">Gordonia phage Lilbeanie</name>
    <dbReference type="NCBI Taxonomy" id="2794947"/>
    <lineage>
        <taxon>Viruses</taxon>
        <taxon>Duplodnaviria</taxon>
        <taxon>Heunggongvirae</taxon>
        <taxon>Uroviricota</taxon>
        <taxon>Caudoviricetes</taxon>
        <taxon>Stackebrandtviridae</taxon>
        <taxon>Lilbeanievirus</taxon>
        <taxon>Lilbeanievirus lilbeanie</taxon>
    </lineage>
</organism>
<gene>
    <name evidence="1" type="primary">80</name>
    <name evidence="1" type="ORF">SEA_LILBEANIE_80</name>
</gene>
<accession>A0A7T1KSC2</accession>
<dbReference type="KEGG" id="vg:63027192"/>
<dbReference type="GeneID" id="63027192"/>
<reference evidence="1 2" key="1">
    <citation type="submission" date="2020-12" db="EMBL/GenBank/DDBJ databases">
        <authorList>
            <person name="Mahalingham V.A."/>
            <person name="Abad L.A."/>
            <person name="Dennis E.A."/>
            <person name="Alston T.C."/>
            <person name="Buckley J.R."/>
            <person name="Cao N.T."/>
            <person name="Cole K.B."/>
            <person name="Davis H.C."/>
            <person name="Fisher D.E."/>
            <person name="Jennings A.R."/>
            <person name="Litwin A.R."/>
            <person name="McCartney J.B."/>
            <person name="Mitchell K.E."/>
            <person name="Nasser J.B."/>
            <person name="Paudel P."/>
            <person name="Richoux S.A."/>
            <person name="Sisung K.L."/>
            <person name="Smith M.L."/>
            <person name="Sonnier C.R."/>
            <person name="Underwood K.G."/>
            <person name="Hunter C.W."/>
            <person name="Gottschalck B.A."/>
            <person name="Wiggina Z.F."/>
            <person name="Spears T.J."/>
            <person name="Hancock A.M."/>
            <person name="Gissendanner C.R."/>
            <person name="Findley A.M."/>
            <person name="Garlena R.A."/>
            <person name="Russell D.A."/>
            <person name="Jacobs-Sera D."/>
            <person name="Hatfull G.F."/>
        </authorList>
    </citation>
    <scope>NUCLEOTIDE SEQUENCE [LARGE SCALE GENOMIC DNA]</scope>
</reference>
<name>A0A7T1KSC2_9CAUD</name>
<dbReference type="Proteomes" id="UP000594820">
    <property type="component" value="Segment"/>
</dbReference>
<keyword evidence="2" id="KW-1185">Reference proteome</keyword>
<dbReference type="RefSeq" id="YP_010002641.1">
    <property type="nucleotide sequence ID" value="NC_053246.1"/>
</dbReference>
<evidence type="ECO:0000313" key="2">
    <source>
        <dbReference type="Proteomes" id="UP000594820"/>
    </source>
</evidence>
<protein>
    <submittedName>
        <fullName evidence="1">Uncharacterized protein</fullName>
    </submittedName>
</protein>
<sequence length="67" mass="7334">MASASIRVAVVRTVRPGQLTAFTWKQIARNGSVTAVSDQDYQQKSKAVRSARRQASELKDAVVVDET</sequence>
<proteinExistence type="predicted"/>